<dbReference type="AlphaFoldDB" id="A0A9D4US44"/>
<proteinExistence type="predicted"/>
<comment type="caution">
    <text evidence="1">The sequence shown here is derived from an EMBL/GenBank/DDBJ whole genome shotgun (WGS) entry which is preliminary data.</text>
</comment>
<gene>
    <name evidence="1" type="ORF">GOP47_0011076</name>
</gene>
<evidence type="ECO:0000313" key="1">
    <source>
        <dbReference type="EMBL" id="KAI5073063.1"/>
    </source>
</evidence>
<reference evidence="1" key="1">
    <citation type="submission" date="2021-01" db="EMBL/GenBank/DDBJ databases">
        <title>Adiantum capillus-veneris genome.</title>
        <authorList>
            <person name="Fang Y."/>
            <person name="Liao Q."/>
        </authorList>
    </citation>
    <scope>NUCLEOTIDE SEQUENCE</scope>
    <source>
        <strain evidence="1">H3</strain>
        <tissue evidence="1">Leaf</tissue>
    </source>
</reference>
<organism evidence="1 2">
    <name type="scientific">Adiantum capillus-veneris</name>
    <name type="common">Maidenhair fern</name>
    <dbReference type="NCBI Taxonomy" id="13818"/>
    <lineage>
        <taxon>Eukaryota</taxon>
        <taxon>Viridiplantae</taxon>
        <taxon>Streptophyta</taxon>
        <taxon>Embryophyta</taxon>
        <taxon>Tracheophyta</taxon>
        <taxon>Polypodiopsida</taxon>
        <taxon>Polypodiidae</taxon>
        <taxon>Polypodiales</taxon>
        <taxon>Pteridineae</taxon>
        <taxon>Pteridaceae</taxon>
        <taxon>Vittarioideae</taxon>
        <taxon>Adiantum</taxon>
    </lineage>
</organism>
<keyword evidence="2" id="KW-1185">Reference proteome</keyword>
<accession>A0A9D4US44</accession>
<dbReference type="Proteomes" id="UP000886520">
    <property type="component" value="Chromosome 11"/>
</dbReference>
<dbReference type="EMBL" id="JABFUD020000011">
    <property type="protein sequence ID" value="KAI5073063.1"/>
    <property type="molecule type" value="Genomic_DNA"/>
</dbReference>
<name>A0A9D4US44_ADICA</name>
<protein>
    <submittedName>
        <fullName evidence="1">Uncharacterized protein</fullName>
    </submittedName>
</protein>
<evidence type="ECO:0000313" key="2">
    <source>
        <dbReference type="Proteomes" id="UP000886520"/>
    </source>
</evidence>
<sequence length="109" mass="12364">MAANLQPLPQVMRKSSIDDCTMMVVMKNLVLNEEKLPKSTKQPTFDNENCTVRLALQDTCTMSLPADLNRLDGKIHSIPSLTTFERWHKRLNAWDQRSLTANGMGSTSW</sequence>